<dbReference type="GeneID" id="30996777"/>
<feature type="domain" description="PIK helical" evidence="17">
    <location>
        <begin position="395"/>
        <end position="677"/>
    </location>
</feature>
<accession>A0A1E4RL26</accession>
<dbReference type="RefSeq" id="XP_020077044.1">
    <property type="nucleotide sequence ID" value="XM_020222228.1"/>
</dbReference>
<dbReference type="GO" id="GO:0006897">
    <property type="term" value="P:endocytosis"/>
    <property type="evidence" value="ECO:0007669"/>
    <property type="project" value="TreeGrafter"/>
</dbReference>
<dbReference type="PROSITE" id="PS00916">
    <property type="entry name" value="PI3_4_KINASE_2"/>
    <property type="match status" value="1"/>
</dbReference>
<evidence type="ECO:0000256" key="5">
    <source>
        <dbReference type="ARBA" id="ARBA00022679"/>
    </source>
</evidence>
<dbReference type="Gene3D" id="3.30.1010.10">
    <property type="entry name" value="Phosphatidylinositol 3-kinase Catalytic Subunit, Chain A, domain 4"/>
    <property type="match status" value="1"/>
</dbReference>
<dbReference type="SMART" id="SM00145">
    <property type="entry name" value="PI3Ka"/>
    <property type="match status" value="1"/>
</dbReference>
<dbReference type="InterPro" id="IPR001263">
    <property type="entry name" value="PI3K_accessory_dom"/>
</dbReference>
<organism evidence="19 20">
    <name type="scientific">Hyphopichia burtonii NRRL Y-1933</name>
    <dbReference type="NCBI Taxonomy" id="984485"/>
    <lineage>
        <taxon>Eukaryota</taxon>
        <taxon>Fungi</taxon>
        <taxon>Dikarya</taxon>
        <taxon>Ascomycota</taxon>
        <taxon>Saccharomycotina</taxon>
        <taxon>Pichiomycetes</taxon>
        <taxon>Debaryomycetaceae</taxon>
        <taxon>Hyphopichia</taxon>
    </lineage>
</organism>
<dbReference type="GO" id="GO:0000407">
    <property type="term" value="C:phagophore assembly site"/>
    <property type="evidence" value="ECO:0007669"/>
    <property type="project" value="EnsemblFungi"/>
</dbReference>
<comment type="subcellular location">
    <subcellularLocation>
        <location evidence="2">Endosome membrane</location>
        <topology evidence="2">Peripheral membrane protein</topology>
    </subcellularLocation>
    <subcellularLocation>
        <location evidence="1">Golgi apparatus</location>
        <location evidence="1">trans-Golgi network membrane</location>
        <topology evidence="1">Peripheral membrane protein</topology>
    </subcellularLocation>
</comment>
<dbReference type="PROSITE" id="PS51547">
    <property type="entry name" value="C2_PI3K"/>
    <property type="match status" value="1"/>
</dbReference>
<evidence type="ECO:0000256" key="11">
    <source>
        <dbReference type="ARBA" id="ARBA00041128"/>
    </source>
</evidence>
<evidence type="ECO:0000313" key="20">
    <source>
        <dbReference type="Proteomes" id="UP000095085"/>
    </source>
</evidence>
<evidence type="ECO:0000256" key="4">
    <source>
        <dbReference type="ARBA" id="ARBA00012073"/>
    </source>
</evidence>
<name>A0A1E4RL26_9ASCO</name>
<dbReference type="InterPro" id="IPR036940">
    <property type="entry name" value="PI3/4_kinase_cat_sf"/>
</dbReference>
<evidence type="ECO:0000259" key="16">
    <source>
        <dbReference type="PROSITE" id="PS50290"/>
    </source>
</evidence>
<evidence type="ECO:0000256" key="6">
    <source>
        <dbReference type="ARBA" id="ARBA00022741"/>
    </source>
</evidence>
<dbReference type="SUPFAM" id="SSF56112">
    <property type="entry name" value="Protein kinase-like (PK-like)"/>
    <property type="match status" value="1"/>
</dbReference>
<dbReference type="GO" id="GO:0034272">
    <property type="term" value="C:phosphatidylinositol 3-kinase complex, class III, type II"/>
    <property type="evidence" value="ECO:0007669"/>
    <property type="project" value="EnsemblFungi"/>
</dbReference>
<evidence type="ECO:0000256" key="14">
    <source>
        <dbReference type="ARBA" id="ARBA00077947"/>
    </source>
</evidence>
<keyword evidence="9" id="KW-0067">ATP-binding</keyword>
<dbReference type="Gene3D" id="1.25.40.70">
    <property type="entry name" value="Phosphatidylinositol 3-kinase, accessory domain (PIK)"/>
    <property type="match status" value="1"/>
</dbReference>
<dbReference type="Proteomes" id="UP000095085">
    <property type="component" value="Unassembled WGS sequence"/>
</dbReference>
<dbReference type="PROSITE" id="PS00915">
    <property type="entry name" value="PI3_4_KINASE_1"/>
    <property type="match status" value="1"/>
</dbReference>
<dbReference type="OrthoDB" id="67688at2759"/>
<evidence type="ECO:0000313" key="19">
    <source>
        <dbReference type="EMBL" id="ODV67977.1"/>
    </source>
</evidence>
<comment type="catalytic activity">
    <reaction evidence="10">
        <text>a 1,2-diacyl-sn-glycero-3-phospho-(1D-myo-inositol) + ATP = a 1,2-diacyl-sn-glycero-3-phospho-(1D-myo-inositol-3-phosphate) + ADP + H(+)</text>
        <dbReference type="Rhea" id="RHEA:12709"/>
        <dbReference type="ChEBI" id="CHEBI:15378"/>
        <dbReference type="ChEBI" id="CHEBI:30616"/>
        <dbReference type="ChEBI" id="CHEBI:57880"/>
        <dbReference type="ChEBI" id="CHEBI:58088"/>
        <dbReference type="ChEBI" id="CHEBI:456216"/>
        <dbReference type="EC" id="2.7.1.137"/>
    </reaction>
    <physiologicalReaction direction="left-to-right" evidence="10">
        <dbReference type="Rhea" id="RHEA:12710"/>
    </physiologicalReaction>
</comment>
<dbReference type="InterPro" id="IPR000403">
    <property type="entry name" value="PI3/4_kinase_cat_dom"/>
</dbReference>
<dbReference type="GO" id="GO:0005524">
    <property type="term" value="F:ATP binding"/>
    <property type="evidence" value="ECO:0007669"/>
    <property type="project" value="UniProtKB-KW"/>
</dbReference>
<dbReference type="GO" id="GO:0034271">
    <property type="term" value="C:phosphatidylinositol 3-kinase complex, class III, type I"/>
    <property type="evidence" value="ECO:0007669"/>
    <property type="project" value="EnsemblFungi"/>
</dbReference>
<dbReference type="EMBL" id="KV454540">
    <property type="protein sequence ID" value="ODV67977.1"/>
    <property type="molecule type" value="Genomic_DNA"/>
</dbReference>
<dbReference type="FunFam" id="3.30.1010.10:FF:000002">
    <property type="entry name" value="Phosphatidylinositol 3-kinase catalytic subunit type 3"/>
    <property type="match status" value="1"/>
</dbReference>
<dbReference type="InterPro" id="IPR016024">
    <property type="entry name" value="ARM-type_fold"/>
</dbReference>
<dbReference type="InterPro" id="IPR002420">
    <property type="entry name" value="PI3K-type_C2_dom"/>
</dbReference>
<dbReference type="GO" id="GO:0000425">
    <property type="term" value="P:pexophagy"/>
    <property type="evidence" value="ECO:0007669"/>
    <property type="project" value="EnsemblFungi"/>
</dbReference>
<keyword evidence="7" id="KW-0967">Endosome</keyword>
<evidence type="ECO:0000256" key="13">
    <source>
        <dbReference type="ARBA" id="ARBA00061999"/>
    </source>
</evidence>
<keyword evidence="20" id="KW-1185">Reference proteome</keyword>
<evidence type="ECO:0000256" key="2">
    <source>
        <dbReference type="ARBA" id="ARBA00004481"/>
    </source>
</evidence>
<dbReference type="PROSITE" id="PS51545">
    <property type="entry name" value="PIK_HELICAL"/>
    <property type="match status" value="1"/>
</dbReference>
<dbReference type="GO" id="GO:0016303">
    <property type="term" value="F:1-phosphatidylinositol-3-kinase activity"/>
    <property type="evidence" value="ECO:0007669"/>
    <property type="project" value="UniProtKB-EC"/>
</dbReference>
<evidence type="ECO:0000256" key="15">
    <source>
        <dbReference type="SAM" id="MobiDB-lite"/>
    </source>
</evidence>
<evidence type="ECO:0000259" key="17">
    <source>
        <dbReference type="PROSITE" id="PS51545"/>
    </source>
</evidence>
<evidence type="ECO:0000256" key="12">
    <source>
        <dbReference type="ARBA" id="ARBA00059175"/>
    </source>
</evidence>
<protein>
    <recommendedName>
        <fullName evidence="11">Phosphatidylinositol 3-kinase VPS34</fullName>
        <ecNumber evidence="4">2.7.1.137</ecNumber>
    </recommendedName>
    <alternativeName>
        <fullName evidence="14">Vacuolar protein sorting-associated protein 34</fullName>
    </alternativeName>
</protein>
<dbReference type="STRING" id="984485.A0A1E4RL26"/>
<dbReference type="SUPFAM" id="SSF48371">
    <property type="entry name" value="ARM repeat"/>
    <property type="match status" value="1"/>
</dbReference>
<dbReference type="GO" id="GO:0051365">
    <property type="term" value="P:cellular response to potassium ion starvation"/>
    <property type="evidence" value="ECO:0007669"/>
    <property type="project" value="EnsemblFungi"/>
</dbReference>
<evidence type="ECO:0000256" key="3">
    <source>
        <dbReference type="ARBA" id="ARBA00006209"/>
    </source>
</evidence>
<dbReference type="GO" id="GO:0000329">
    <property type="term" value="C:fungal-type vacuole membrane"/>
    <property type="evidence" value="ECO:0007669"/>
    <property type="project" value="EnsemblFungi"/>
</dbReference>
<dbReference type="Pfam" id="PF00613">
    <property type="entry name" value="PI3Ka"/>
    <property type="match status" value="2"/>
</dbReference>
<feature type="domain" description="C2 PI3K-type" evidence="18">
    <location>
        <begin position="63"/>
        <end position="232"/>
    </location>
</feature>
<evidence type="ECO:0000256" key="9">
    <source>
        <dbReference type="ARBA" id="ARBA00022840"/>
    </source>
</evidence>
<dbReference type="PANTHER" id="PTHR10048:SF7">
    <property type="entry name" value="PHOSPHATIDYLINOSITOL 3-KINASE CATALYTIC SUBUNIT TYPE 3"/>
    <property type="match status" value="1"/>
</dbReference>
<dbReference type="PROSITE" id="PS50290">
    <property type="entry name" value="PI3_4_KINASE_3"/>
    <property type="match status" value="1"/>
</dbReference>
<dbReference type="InterPro" id="IPR008290">
    <property type="entry name" value="PI3K_Vps34"/>
</dbReference>
<dbReference type="SUPFAM" id="SSF49562">
    <property type="entry name" value="C2 domain (Calcium/lipid-binding domain, CaLB)"/>
    <property type="match status" value="1"/>
</dbReference>
<dbReference type="PANTHER" id="PTHR10048">
    <property type="entry name" value="PHOSPHATIDYLINOSITOL KINASE"/>
    <property type="match status" value="1"/>
</dbReference>
<dbReference type="InterPro" id="IPR042236">
    <property type="entry name" value="PI3K_accessory_sf"/>
</dbReference>
<sequence length="1123" mass="128085">MSISSKASAGSPYPQSRPDPSLTSNTATIGLSKNLVVPITIKLCYLQPSKKSLPSIINNLASSSDKYSNPLIFKKLSNVSINSELLVEFQVFDGNNNPISIPVTSNYKYFTSNRRIWNTIHKLPVTYNQVSVESYIKFTIFEIIDTKRSIFGVGYLSIFNKDTSTVRKGSYKVAIHTNTEKWDGRKGIAPKIEYGDILGTTDLEQKLINYENGEYPRSSWLDKLSLSKIEKERSLSLKNALSYDYYRHTKNDVDKTHVNTDDDKRDSTEDDDLYYIYIELPNFELPIVYSDETYQTPNFLKNMKVEDNLTAIDAGSNTSVIINSMDIPMLKTSNNVKVYDPDFDNSVLQNLSMKNFDSDNGVTENTNTLHNLQLDPIEVKYHKLERNINNNSILDKELKPTPQIRDELLRILQKPSNIELTDVEKNLIWKFRYYFSKNNSIATALLDETSNDAPVQATSTTRSTKLFLTKFLKSINWDNDYELDHAFNEIIPNYWTVDKIQIGDALELLSSYFNPYTLTSELRRRATNTNQGNGTNHDQMATDESKFRKVFKYVIFLRKFAVDRLRLANGEELLLYLLQLVQALKYESIIFEKSSKYLANDPLDEYSIESGSSSLDGEESLLKLPLATFLIDKSIEIEKLGNFFYWYVKVENEDQINSPSTRPTKIYSLVLNKYIESLKRHSSVNKLPNYNHLKRQIWFIKKLTNLVELLRTTFKKNEATAKKVQFLREYLADASNELLKFPEPFPLPLDPSVIITGCYPNESSVFKSSLAPLKITFKTIQTSKDGHSSQIFGRKNNKYGKFPLMFKIGDDLRQDQLVIQIINLMDQLLKNENLDLRLTPYKILATSPIAGLIQFVPNDTLDTVLSQSYPASITHSNLPGSEMNGIQRAATINLASNVNNELAVSNNGIMSFLKLHSRELQTAEPEATSVLGNSKTLNQRSQQQHAIASNLGVSSIVMDNYVKSCAGYCVITYLLGVGDRHLDNLLLSPNGKFWHADFGYILGRDPKPFPPLMKLPIQVIDGMGGLNHENFNIFKSYCFITYTTLRKNSNLILNLFQLMLDANIPDIKIDPKRAVEKVQEKFCLEMTEEEAILHFQNLINDSVNAFLPVVIDRLHSLAQYWRA</sequence>
<dbReference type="InterPro" id="IPR018936">
    <property type="entry name" value="PI3/4_kinase_CS"/>
</dbReference>
<keyword evidence="8 19" id="KW-0418">Kinase</keyword>
<keyword evidence="5" id="KW-0808">Transferase</keyword>
<dbReference type="SMART" id="SM00146">
    <property type="entry name" value="PI3Kc"/>
    <property type="match status" value="1"/>
</dbReference>
<dbReference type="GO" id="GO:0005794">
    <property type="term" value="C:Golgi apparatus"/>
    <property type="evidence" value="ECO:0007669"/>
    <property type="project" value="UniProtKB-SubCell"/>
</dbReference>
<evidence type="ECO:0000256" key="8">
    <source>
        <dbReference type="ARBA" id="ARBA00022777"/>
    </source>
</evidence>
<dbReference type="CDD" id="cd08397">
    <property type="entry name" value="C2_PI3K_class_III"/>
    <property type="match status" value="1"/>
</dbReference>
<evidence type="ECO:0000256" key="10">
    <source>
        <dbReference type="ARBA" id="ARBA00023985"/>
    </source>
</evidence>
<dbReference type="PIRSF" id="PIRSF000587">
    <property type="entry name" value="PI3K_Vps34"/>
    <property type="match status" value="1"/>
</dbReference>
<dbReference type="GO" id="GO:0032968">
    <property type="term" value="P:positive regulation of transcription elongation by RNA polymerase II"/>
    <property type="evidence" value="ECO:0007669"/>
    <property type="project" value="EnsemblFungi"/>
</dbReference>
<dbReference type="GO" id="GO:0071561">
    <property type="term" value="C:nucleus-vacuole junction"/>
    <property type="evidence" value="ECO:0007669"/>
    <property type="project" value="EnsemblFungi"/>
</dbReference>
<dbReference type="InterPro" id="IPR057756">
    <property type="entry name" value="PI3-kinase_type3/VPS34_cat"/>
</dbReference>
<feature type="region of interest" description="Disordered" evidence="15">
    <location>
        <begin position="1"/>
        <end position="25"/>
    </location>
</feature>
<dbReference type="Pfam" id="PF00454">
    <property type="entry name" value="PI3_PI4_kinase"/>
    <property type="match status" value="1"/>
</dbReference>
<evidence type="ECO:0000256" key="7">
    <source>
        <dbReference type="ARBA" id="ARBA00022753"/>
    </source>
</evidence>
<comment type="similarity">
    <text evidence="3">Belongs to the PI3/PI4-kinase family. Type III PI4K subfamily.</text>
</comment>
<dbReference type="Gene3D" id="1.10.1070.11">
    <property type="entry name" value="Phosphatidylinositol 3-/4-kinase, catalytic domain"/>
    <property type="match status" value="1"/>
</dbReference>
<dbReference type="InterPro" id="IPR015433">
    <property type="entry name" value="PI3/4_kinase"/>
</dbReference>
<dbReference type="GO" id="GO:0000045">
    <property type="term" value="P:autophagosome assembly"/>
    <property type="evidence" value="ECO:0007669"/>
    <property type="project" value="TreeGrafter"/>
</dbReference>
<reference evidence="20" key="1">
    <citation type="submission" date="2016-05" db="EMBL/GenBank/DDBJ databases">
        <title>Comparative genomics of biotechnologically important yeasts.</title>
        <authorList>
            <consortium name="DOE Joint Genome Institute"/>
            <person name="Riley R."/>
            <person name="Haridas S."/>
            <person name="Wolfe K.H."/>
            <person name="Lopes M.R."/>
            <person name="Hittinger C.T."/>
            <person name="Goker M."/>
            <person name="Salamov A."/>
            <person name="Wisecaver J."/>
            <person name="Long T.M."/>
            <person name="Aerts A.L."/>
            <person name="Barry K."/>
            <person name="Choi C."/>
            <person name="Clum A."/>
            <person name="Coughlan A.Y."/>
            <person name="Deshpande S."/>
            <person name="Douglass A.P."/>
            <person name="Hanson S.J."/>
            <person name="Klenk H.-P."/>
            <person name="Labutti K."/>
            <person name="Lapidus A."/>
            <person name="Lindquist E."/>
            <person name="Lipzen A."/>
            <person name="Meier-Kolthoff J.P."/>
            <person name="Ohm R.A."/>
            <person name="Otillar R.P."/>
            <person name="Pangilinan J."/>
            <person name="Peng Y."/>
            <person name="Rokas A."/>
            <person name="Rosa C.A."/>
            <person name="Scheuner C."/>
            <person name="Sibirny A.A."/>
            <person name="Slot J.C."/>
            <person name="Stielow J.B."/>
            <person name="Sun H."/>
            <person name="Kurtzman C.P."/>
            <person name="Blackwell M."/>
            <person name="Grigoriev I.V."/>
            <person name="Jeffries T.W."/>
        </authorList>
    </citation>
    <scope>NUCLEOTIDE SEQUENCE [LARGE SCALE GENOMIC DNA]</scope>
    <source>
        <strain evidence="20">NRRL Y-1933</strain>
    </source>
</reference>
<comment type="subunit">
    <text evidence="13">Component of the autophagy-specific VPS34 PI3-kinase complex I composed of at least VPS15, VPS30, VPS34, and of the VPS34 PI3-kinase complex II composed of VPS15, VPS30, VPS34 and VPS38. Interacts with VMNA7.</text>
</comment>
<dbReference type="AlphaFoldDB" id="A0A1E4RL26"/>
<dbReference type="Pfam" id="PF00792">
    <property type="entry name" value="PI3K_C2"/>
    <property type="match status" value="1"/>
</dbReference>
<dbReference type="GO" id="GO:0048015">
    <property type="term" value="P:phosphatidylinositol-mediated signaling"/>
    <property type="evidence" value="ECO:0007669"/>
    <property type="project" value="TreeGrafter"/>
</dbReference>
<proteinExistence type="inferred from homology"/>
<evidence type="ECO:0000259" key="18">
    <source>
        <dbReference type="PROSITE" id="PS51547"/>
    </source>
</evidence>
<evidence type="ECO:0000256" key="1">
    <source>
        <dbReference type="ARBA" id="ARBA00004150"/>
    </source>
</evidence>
<dbReference type="GO" id="GO:0005777">
    <property type="term" value="C:peroxisome"/>
    <property type="evidence" value="ECO:0007669"/>
    <property type="project" value="EnsemblFungi"/>
</dbReference>
<dbReference type="InterPro" id="IPR011009">
    <property type="entry name" value="Kinase-like_dom_sf"/>
</dbReference>
<dbReference type="InterPro" id="IPR035892">
    <property type="entry name" value="C2_domain_sf"/>
</dbReference>
<dbReference type="GO" id="GO:0010008">
    <property type="term" value="C:endosome membrane"/>
    <property type="evidence" value="ECO:0007669"/>
    <property type="project" value="UniProtKB-SubCell"/>
</dbReference>
<gene>
    <name evidence="19" type="ORF">HYPBUDRAFT_156682</name>
</gene>
<dbReference type="CDD" id="cd00896">
    <property type="entry name" value="PI3Kc_III"/>
    <property type="match status" value="1"/>
</dbReference>
<keyword evidence="6" id="KW-0547">Nucleotide-binding</keyword>
<dbReference type="GO" id="GO:0004672">
    <property type="term" value="F:protein kinase activity"/>
    <property type="evidence" value="ECO:0007669"/>
    <property type="project" value="EnsemblFungi"/>
</dbReference>
<comment type="function">
    <text evidence="12">Multifunctional phosphatidylinositol 3-kinase involved in acidification of vacuoles, pH-dependent cell growth, and autophagocytosis. Plays an important role in protein transport and virulence. Component of the autophagy-specific VPS34 PI3-kinase complex I essential to recruit the ATG8-phosphatidylinositol conjugate and the ATG12-ATG5 conjugate to the pre-autophagosomal structure. Also involved in endosome-to-Golgi retrograde transport as part of the VPS34 PI3-kinase complex II. This second complex is required for the endosome-to-Golgi retrieval of PEP1 and KEX2, and the recruitment of VPS5 and VPS7, two components of the retromer complex, to endosomal membranes (probably through the synthesis of a specific pool of phosphatidylinositol 3-phosphate recruiting the retromer to the endosomes). Finally, it might also be involved in ethanol tolerance and cell wall integrity.</text>
</comment>
<dbReference type="EC" id="2.7.1.137" evidence="4"/>
<dbReference type="FunFam" id="1.10.1070.11:FF:000002">
    <property type="entry name" value="Phosphatidylinositol 3-kinase catalytic subunit type 3"/>
    <property type="match status" value="1"/>
</dbReference>
<feature type="domain" description="PI3K/PI4K catalytic" evidence="16">
    <location>
        <begin position="759"/>
        <end position="1107"/>
    </location>
</feature>